<dbReference type="Gene3D" id="3.30.70.100">
    <property type="match status" value="1"/>
</dbReference>
<organism evidence="2 3">
    <name type="scientific">Devosia neptuniae</name>
    <dbReference type="NCBI Taxonomy" id="191302"/>
    <lineage>
        <taxon>Bacteria</taxon>
        <taxon>Pseudomonadati</taxon>
        <taxon>Pseudomonadota</taxon>
        <taxon>Alphaproteobacteria</taxon>
        <taxon>Hyphomicrobiales</taxon>
        <taxon>Devosiaceae</taxon>
        <taxon>Devosia</taxon>
    </lineage>
</organism>
<proteinExistence type="predicted"/>
<dbReference type="PANTHER" id="PTHR33336:SF3">
    <property type="entry name" value="ABM DOMAIN-CONTAINING PROTEIN"/>
    <property type="match status" value="1"/>
</dbReference>
<keyword evidence="2" id="KW-0503">Monooxygenase</keyword>
<dbReference type="EMBL" id="CP104965">
    <property type="protein sequence ID" value="UXN68249.1"/>
    <property type="molecule type" value="Genomic_DNA"/>
</dbReference>
<feature type="domain" description="ABM" evidence="1">
    <location>
        <begin position="4"/>
        <end position="92"/>
    </location>
</feature>
<name>A0ABY6C7Y2_9HYPH</name>
<keyword evidence="3" id="KW-1185">Reference proteome</keyword>
<dbReference type="InterPro" id="IPR011008">
    <property type="entry name" value="Dimeric_a/b-barrel"/>
</dbReference>
<accession>A0ABY6C7Y2</accession>
<evidence type="ECO:0000313" key="3">
    <source>
        <dbReference type="Proteomes" id="UP001061862"/>
    </source>
</evidence>
<dbReference type="Pfam" id="PF03992">
    <property type="entry name" value="ABM"/>
    <property type="match status" value="1"/>
</dbReference>
<dbReference type="PANTHER" id="PTHR33336">
    <property type="entry name" value="QUINOL MONOOXYGENASE YGIN-RELATED"/>
    <property type="match status" value="1"/>
</dbReference>
<reference evidence="2 3" key="1">
    <citation type="submission" date="2022-09" db="EMBL/GenBank/DDBJ databases">
        <title>Interaction between co-microsymbionts with complementary sets of symbiotic genes in legume-rhizobium systems.</title>
        <authorList>
            <person name="Safronova V."/>
            <person name="Sazanova A."/>
            <person name="Afonin A."/>
            <person name="Chirak E."/>
        </authorList>
    </citation>
    <scope>NUCLEOTIDE SEQUENCE [LARGE SCALE GENOMIC DNA]</scope>
    <source>
        <strain evidence="2 3">A18/4-1</strain>
    </source>
</reference>
<evidence type="ECO:0000259" key="1">
    <source>
        <dbReference type="PROSITE" id="PS51725"/>
    </source>
</evidence>
<dbReference type="InterPro" id="IPR050744">
    <property type="entry name" value="AI-2_Isomerase_LsrG"/>
</dbReference>
<dbReference type="GO" id="GO:0004497">
    <property type="term" value="F:monooxygenase activity"/>
    <property type="evidence" value="ECO:0007669"/>
    <property type="project" value="UniProtKB-KW"/>
</dbReference>
<sequence>MGKVYLTGHLEVPPDRIEAVIAALPAHIALTRAEPGCLAFSVAQNPDNPTHFLVSEIFANQFAFDAHQARTATSAWAEITAGLQRHYSIRTE</sequence>
<dbReference type="PROSITE" id="PS51725">
    <property type="entry name" value="ABM"/>
    <property type="match status" value="1"/>
</dbReference>
<keyword evidence="2" id="KW-0560">Oxidoreductase</keyword>
<dbReference type="RefSeq" id="WP_262165993.1">
    <property type="nucleotide sequence ID" value="NZ_CP104965.1"/>
</dbReference>
<protein>
    <submittedName>
        <fullName evidence="2">Antibiotic biosynthesis monooxygenase</fullName>
    </submittedName>
</protein>
<dbReference type="InterPro" id="IPR007138">
    <property type="entry name" value="ABM_dom"/>
</dbReference>
<evidence type="ECO:0000313" key="2">
    <source>
        <dbReference type="EMBL" id="UXN68249.1"/>
    </source>
</evidence>
<dbReference type="Proteomes" id="UP001061862">
    <property type="component" value="Chromosome"/>
</dbReference>
<dbReference type="SUPFAM" id="SSF54909">
    <property type="entry name" value="Dimeric alpha+beta barrel"/>
    <property type="match status" value="1"/>
</dbReference>
<gene>
    <name evidence="2" type="ORF">N8A98_13280</name>
</gene>